<feature type="transmembrane region" description="Helical" evidence="1">
    <location>
        <begin position="257"/>
        <end position="274"/>
    </location>
</feature>
<keyword evidence="1" id="KW-1133">Transmembrane helix</keyword>
<dbReference type="Proteomes" id="UP000800235">
    <property type="component" value="Unassembled WGS sequence"/>
</dbReference>
<feature type="transmembrane region" description="Helical" evidence="1">
    <location>
        <begin position="226"/>
        <end position="245"/>
    </location>
</feature>
<feature type="transmembrane region" description="Helical" evidence="1">
    <location>
        <begin position="199"/>
        <end position="219"/>
    </location>
</feature>
<evidence type="ECO:0000256" key="1">
    <source>
        <dbReference type="SAM" id="Phobius"/>
    </source>
</evidence>
<reference evidence="3" key="1">
    <citation type="journal article" date="2020" name="Stud. Mycol.">
        <title>101 Dothideomycetes genomes: a test case for predicting lifestyles and emergence of pathogens.</title>
        <authorList>
            <person name="Haridas S."/>
            <person name="Albert R."/>
            <person name="Binder M."/>
            <person name="Bloem J."/>
            <person name="Labutti K."/>
            <person name="Salamov A."/>
            <person name="Andreopoulos B."/>
            <person name="Baker S."/>
            <person name="Barry K."/>
            <person name="Bills G."/>
            <person name="Bluhm B."/>
            <person name="Cannon C."/>
            <person name="Castanera R."/>
            <person name="Culley D."/>
            <person name="Daum C."/>
            <person name="Ezra D."/>
            <person name="Gonzalez J."/>
            <person name="Henrissat B."/>
            <person name="Kuo A."/>
            <person name="Liang C."/>
            <person name="Lipzen A."/>
            <person name="Lutzoni F."/>
            <person name="Magnuson J."/>
            <person name="Mondo S."/>
            <person name="Nolan M."/>
            <person name="Ohm R."/>
            <person name="Pangilinan J."/>
            <person name="Park H.-J."/>
            <person name="Ramirez L."/>
            <person name="Alfaro M."/>
            <person name="Sun H."/>
            <person name="Tritt A."/>
            <person name="Yoshinaga Y."/>
            <person name="Zwiers L.-H."/>
            <person name="Turgeon B."/>
            <person name="Goodwin S."/>
            <person name="Spatafora J."/>
            <person name="Crous P."/>
            <person name="Grigoriev I."/>
        </authorList>
    </citation>
    <scope>NUCLEOTIDE SEQUENCE</scope>
    <source>
        <strain evidence="3">CBS 130266</strain>
    </source>
</reference>
<name>A0A9P4NR80_9PEZI</name>
<dbReference type="AlphaFoldDB" id="A0A9P4NR80"/>
<evidence type="ECO:0000259" key="2">
    <source>
        <dbReference type="Pfam" id="PF20237"/>
    </source>
</evidence>
<evidence type="ECO:0000313" key="4">
    <source>
        <dbReference type="Proteomes" id="UP000800235"/>
    </source>
</evidence>
<comment type="caution">
    <text evidence="3">The sequence shown here is derived from an EMBL/GenBank/DDBJ whole genome shotgun (WGS) entry which is preliminary data.</text>
</comment>
<dbReference type="OrthoDB" id="3546297at2759"/>
<dbReference type="EMBL" id="MU007041">
    <property type="protein sequence ID" value="KAF2430185.1"/>
    <property type="molecule type" value="Genomic_DNA"/>
</dbReference>
<protein>
    <recommendedName>
        <fullName evidence="2">DUF6594 domain-containing protein</fullName>
    </recommendedName>
</protein>
<gene>
    <name evidence="3" type="ORF">EJ08DRAFT_256045</name>
</gene>
<dbReference type="Pfam" id="PF20237">
    <property type="entry name" value="DUF6594"/>
    <property type="match status" value="1"/>
</dbReference>
<evidence type="ECO:0000313" key="3">
    <source>
        <dbReference type="EMBL" id="KAF2430185.1"/>
    </source>
</evidence>
<sequence>MDDLRATIRGFKTATPTNDMNIDLEAALNALHTATPVADTPYEKRLYKYHENNNKGEPHFLIFRGLQKLNITRLQNELSRYNNDIEEEKSAPKTEREKKRLTLMLRDYATTLRDYEYLTQLIPITGSQASYERLYLEIAFPELGTIACDEGAYRKFVPPPSPPGDKLRHYLKKTHHREFFRKGGIPEELSPFVDVTARFVVMLSGSASLVVPMLIMSLLRVTVVKSLVTTSVAVLLFAAVVSFVFKASNTETVVGTATYAAVLVVFVGTTGSSVG</sequence>
<keyword evidence="1" id="KW-0812">Transmembrane</keyword>
<keyword evidence="4" id="KW-1185">Reference proteome</keyword>
<organism evidence="3 4">
    <name type="scientific">Tothia fuscella</name>
    <dbReference type="NCBI Taxonomy" id="1048955"/>
    <lineage>
        <taxon>Eukaryota</taxon>
        <taxon>Fungi</taxon>
        <taxon>Dikarya</taxon>
        <taxon>Ascomycota</taxon>
        <taxon>Pezizomycotina</taxon>
        <taxon>Dothideomycetes</taxon>
        <taxon>Pleosporomycetidae</taxon>
        <taxon>Venturiales</taxon>
        <taxon>Cylindrosympodiaceae</taxon>
        <taxon>Tothia</taxon>
    </lineage>
</organism>
<feature type="domain" description="DUF6594" evidence="2">
    <location>
        <begin position="58"/>
        <end position="264"/>
    </location>
</feature>
<proteinExistence type="predicted"/>
<dbReference type="InterPro" id="IPR046529">
    <property type="entry name" value="DUF6594"/>
</dbReference>
<keyword evidence="1" id="KW-0472">Membrane</keyword>
<accession>A0A9P4NR80</accession>